<dbReference type="EMBL" id="JAVFHQ010000036">
    <property type="protein sequence ID" value="KAK4543024.1"/>
    <property type="molecule type" value="Genomic_DNA"/>
</dbReference>
<comment type="caution">
    <text evidence="1">The sequence shown here is derived from an EMBL/GenBank/DDBJ whole genome shotgun (WGS) entry which is preliminary data.</text>
</comment>
<keyword evidence="2" id="KW-1185">Reference proteome</keyword>
<dbReference type="InterPro" id="IPR046341">
    <property type="entry name" value="SET_dom_sf"/>
</dbReference>
<accession>A0AAV9JDT6</accession>
<name>A0AAV9JDT6_9PEZI</name>
<dbReference type="AlphaFoldDB" id="A0AAV9JDT6"/>
<dbReference type="PANTHER" id="PTHR13271">
    <property type="entry name" value="UNCHARACTERIZED PUTATIVE METHYLTRANSFERASE"/>
    <property type="match status" value="1"/>
</dbReference>
<organism evidence="1 2">
    <name type="scientific">Oleoguttula mirabilis</name>
    <dbReference type="NCBI Taxonomy" id="1507867"/>
    <lineage>
        <taxon>Eukaryota</taxon>
        <taxon>Fungi</taxon>
        <taxon>Dikarya</taxon>
        <taxon>Ascomycota</taxon>
        <taxon>Pezizomycotina</taxon>
        <taxon>Dothideomycetes</taxon>
        <taxon>Dothideomycetidae</taxon>
        <taxon>Mycosphaerellales</taxon>
        <taxon>Teratosphaeriaceae</taxon>
        <taxon>Oleoguttula</taxon>
    </lineage>
</organism>
<protein>
    <recommendedName>
        <fullName evidence="3">SET domain-containing protein</fullName>
    </recommendedName>
</protein>
<reference evidence="1 2" key="1">
    <citation type="submission" date="2021-11" db="EMBL/GenBank/DDBJ databases">
        <title>Black yeast isolated from Biological Soil Crust.</title>
        <authorList>
            <person name="Kurbessoian T."/>
        </authorList>
    </citation>
    <scope>NUCLEOTIDE SEQUENCE [LARGE SCALE GENOMIC DNA]</scope>
    <source>
        <strain evidence="1 2">CCFEE 5522</strain>
    </source>
</reference>
<dbReference type="SUPFAM" id="SSF82199">
    <property type="entry name" value="SET domain"/>
    <property type="match status" value="1"/>
</dbReference>
<evidence type="ECO:0000313" key="2">
    <source>
        <dbReference type="Proteomes" id="UP001324427"/>
    </source>
</evidence>
<dbReference type="GO" id="GO:0016279">
    <property type="term" value="F:protein-lysine N-methyltransferase activity"/>
    <property type="evidence" value="ECO:0007669"/>
    <property type="project" value="TreeGrafter"/>
</dbReference>
<evidence type="ECO:0000313" key="1">
    <source>
        <dbReference type="EMBL" id="KAK4543024.1"/>
    </source>
</evidence>
<evidence type="ECO:0008006" key="3">
    <source>
        <dbReference type="Google" id="ProtNLM"/>
    </source>
</evidence>
<dbReference type="PANTHER" id="PTHR13271:SF147">
    <property type="entry name" value="PROTEIN-LYSINE N-METHYLTRANSFERASE EFM1-RELATED"/>
    <property type="match status" value="1"/>
</dbReference>
<dbReference type="Proteomes" id="UP001324427">
    <property type="component" value="Unassembled WGS sequence"/>
</dbReference>
<dbReference type="GO" id="GO:0005634">
    <property type="term" value="C:nucleus"/>
    <property type="evidence" value="ECO:0007669"/>
    <property type="project" value="TreeGrafter"/>
</dbReference>
<dbReference type="InterPro" id="IPR050600">
    <property type="entry name" value="SETD3_SETD6_MTase"/>
</dbReference>
<proteinExistence type="predicted"/>
<gene>
    <name evidence="1" type="ORF">LTR36_006022</name>
</gene>
<dbReference type="Gene3D" id="3.90.1410.10">
    <property type="entry name" value="set domain protein methyltransferase, domain 1"/>
    <property type="match status" value="1"/>
</dbReference>
<sequence>MAGTSQTEALEHWLSHYGGFLHPSLRLCVNAEAGLHCRATATVDAGTRISTVPHALALSYLNALVDDACPVFKQRRPDFQGVENIGFFYLMVQHHYSTTSFWKPYLETLPKPQDFATPLWFDDPEDLAWLEGTDVLHTMLGRKEVYEQYYYAGVNILAQAGIDTGPFTWDLFRWAVTIFTSRSFSSRAITPQGSKYWTTHKTNSEGRRQTVLLDLSTAPSEDLDFPVLFPVQDAPNHRYDAHVDWFFDPGRFSITVEDSVQAGDEVFNNYGSKGNDELLLGYGFCIPDSPHDSIMLTLKPPPEALQAELMIVQPGLFRHEGGWNSERATFRLKQPMSTPNAKQILMSLPEALLELLLYMLRHERGLPFAFVQRPHEYILEDQDGRRYLPHIARMLVQSLAPKLAKLQSVVLAPQPRNNKQRQASIYRQGQTRILESIIMALRGFTRSLLKAPAASGPRLVTLEGLLELWSAKNSSPIAVPFIAGVVACSGTADVDQLREAGWEEDVLVLLLCYIWLHATKDQQLGTIREFGSVPGTTVKDDWVRQMLPEYVTESVLPGMRVPNEESMGDVEEPAIDTDVETAGSILELVRQAAEAQPDSLWHDSRWSEQLIVRFGKMLQYESMTMMVPKPGSQGEEEARLVVYVHGDAI</sequence>